<dbReference type="EMBL" id="JBHSDU010000001">
    <property type="protein sequence ID" value="MFC4307990.1"/>
    <property type="molecule type" value="Genomic_DNA"/>
</dbReference>
<dbReference type="PANTHER" id="PTHR45947:SF13">
    <property type="entry name" value="TRANSFERASE"/>
    <property type="match status" value="1"/>
</dbReference>
<sequence length="391" mass="42550">MRVLLAHNFYRSTAPSGEDTVYREERALLERHGVEVIPYERQSDELDTAGALTLARSALQASWSDSVARELSGLIARTRPDVAHFHNTFPLISPSAYDACVKAGVPVVQTLHNYRLICPGAMLYREGVPCEACVGTSLLPALKHRCYRQSLPATASVVNMLWNNRRRGTYSSLVQRYVALTEFARQRFVAGGLPADRIEVKPNGLTAPPQAGAGEGGHAVFVGRLSAEKGVHTLLEAWKALPEIRLKIAGDGPMRAQLEEQARRDRLNVEFMGRLERSHVAQVVGAASLAVVPSQWFEGFPMVVVEAFACGTPVVASRLGSLAEIVREGITGGLFTAGDPKALAAAVRAKFAAPEALKQMRKNAREEFDARYSAAAGFQALMDIYQRAAAR</sequence>
<dbReference type="RefSeq" id="WP_380594734.1">
    <property type="nucleotide sequence ID" value="NZ_JBHSDU010000001.1"/>
</dbReference>
<evidence type="ECO:0000259" key="1">
    <source>
        <dbReference type="Pfam" id="PF00534"/>
    </source>
</evidence>
<dbReference type="InterPro" id="IPR050194">
    <property type="entry name" value="Glycosyltransferase_grp1"/>
</dbReference>
<feature type="domain" description="Glycosyl transferase family 1" evidence="1">
    <location>
        <begin position="219"/>
        <end position="366"/>
    </location>
</feature>
<dbReference type="Pfam" id="PF13439">
    <property type="entry name" value="Glyco_transf_4"/>
    <property type="match status" value="1"/>
</dbReference>
<evidence type="ECO:0000313" key="3">
    <source>
        <dbReference type="EMBL" id="MFC4307990.1"/>
    </source>
</evidence>
<keyword evidence="3" id="KW-0808">Transferase</keyword>
<dbReference type="Pfam" id="PF00534">
    <property type="entry name" value="Glycos_transf_1"/>
    <property type="match status" value="1"/>
</dbReference>
<keyword evidence="3" id="KW-0328">Glycosyltransferase</keyword>
<proteinExistence type="predicted"/>
<dbReference type="PANTHER" id="PTHR45947">
    <property type="entry name" value="SULFOQUINOVOSYL TRANSFERASE SQD2"/>
    <property type="match status" value="1"/>
</dbReference>
<dbReference type="Proteomes" id="UP001595904">
    <property type="component" value="Unassembled WGS sequence"/>
</dbReference>
<organism evidence="3 4">
    <name type="scientific">Steroidobacter flavus</name>
    <dbReference type="NCBI Taxonomy" id="1842136"/>
    <lineage>
        <taxon>Bacteria</taxon>
        <taxon>Pseudomonadati</taxon>
        <taxon>Pseudomonadota</taxon>
        <taxon>Gammaproteobacteria</taxon>
        <taxon>Steroidobacterales</taxon>
        <taxon>Steroidobacteraceae</taxon>
        <taxon>Steroidobacter</taxon>
    </lineage>
</organism>
<dbReference type="EC" id="2.4.-.-" evidence="3"/>
<gene>
    <name evidence="3" type="ORF">ACFPN2_02750</name>
</gene>
<dbReference type="InterPro" id="IPR001296">
    <property type="entry name" value="Glyco_trans_1"/>
</dbReference>
<dbReference type="SUPFAM" id="SSF53756">
    <property type="entry name" value="UDP-Glycosyltransferase/glycogen phosphorylase"/>
    <property type="match status" value="1"/>
</dbReference>
<protein>
    <submittedName>
        <fullName evidence="3">Glycosyltransferase</fullName>
        <ecNumber evidence="3">2.4.-.-</ecNumber>
    </submittedName>
</protein>
<comment type="caution">
    <text evidence="3">The sequence shown here is derived from an EMBL/GenBank/DDBJ whole genome shotgun (WGS) entry which is preliminary data.</text>
</comment>
<dbReference type="GO" id="GO:0016757">
    <property type="term" value="F:glycosyltransferase activity"/>
    <property type="evidence" value="ECO:0007669"/>
    <property type="project" value="UniProtKB-KW"/>
</dbReference>
<name>A0ABV8SKW3_9GAMM</name>
<accession>A0ABV8SKW3</accession>
<keyword evidence="4" id="KW-1185">Reference proteome</keyword>
<feature type="domain" description="Glycosyltransferase subfamily 4-like N-terminal" evidence="2">
    <location>
        <begin position="21"/>
        <end position="205"/>
    </location>
</feature>
<dbReference type="Gene3D" id="3.40.50.2000">
    <property type="entry name" value="Glycogen Phosphorylase B"/>
    <property type="match status" value="2"/>
</dbReference>
<evidence type="ECO:0000259" key="2">
    <source>
        <dbReference type="Pfam" id="PF13439"/>
    </source>
</evidence>
<evidence type="ECO:0000313" key="4">
    <source>
        <dbReference type="Proteomes" id="UP001595904"/>
    </source>
</evidence>
<dbReference type="InterPro" id="IPR028098">
    <property type="entry name" value="Glyco_trans_4-like_N"/>
</dbReference>
<reference evidence="4" key="1">
    <citation type="journal article" date="2019" name="Int. J. Syst. Evol. Microbiol.">
        <title>The Global Catalogue of Microorganisms (GCM) 10K type strain sequencing project: providing services to taxonomists for standard genome sequencing and annotation.</title>
        <authorList>
            <consortium name="The Broad Institute Genomics Platform"/>
            <consortium name="The Broad Institute Genome Sequencing Center for Infectious Disease"/>
            <person name="Wu L."/>
            <person name="Ma J."/>
        </authorList>
    </citation>
    <scope>NUCLEOTIDE SEQUENCE [LARGE SCALE GENOMIC DNA]</scope>
    <source>
        <strain evidence="4">CGMCC 1.10759</strain>
    </source>
</reference>